<evidence type="ECO:0000313" key="12">
    <source>
        <dbReference type="Proteomes" id="UP000813444"/>
    </source>
</evidence>
<evidence type="ECO:0000259" key="9">
    <source>
        <dbReference type="PROSITE" id="PS50089"/>
    </source>
</evidence>
<dbReference type="GO" id="GO:0004842">
    <property type="term" value="F:ubiquitin-protein transferase activity"/>
    <property type="evidence" value="ECO:0007669"/>
    <property type="project" value="TreeGrafter"/>
</dbReference>
<dbReference type="GO" id="GO:0000151">
    <property type="term" value="C:ubiquitin ligase complex"/>
    <property type="evidence" value="ECO:0007669"/>
    <property type="project" value="TreeGrafter"/>
</dbReference>
<comment type="caution">
    <text evidence="11">The sequence shown here is derived from an EMBL/GenBank/DDBJ whole genome shotgun (WGS) entry which is preliminary data.</text>
</comment>
<keyword evidence="2" id="KW-0808">Transferase</keyword>
<sequence length="709" mass="79451">MRGAWVRFGDGARVTQAFFPSEFSMVCLKNVPSFYKGFYLPALLRYVDPKMPPAGMQWLDMSETKKPNVVIAVRDPKFAARAVKKHASNSNTMAVKQLIVPSPVGSGLRQVCGGRVVLSWPVATRTARLFFHNWDDAVTVHKKFQEGTYRINEYTATPTTGTPVIRFENLRPYLRVEIGGCVGVTNVDDILDIILPTERPYKIVLGDLVHAENRDQGMNHVYRKLCEFGRIRQWKIHDQGGGPPEHQFARADALFLDEASAQNAVAYLKRNHDITLSGKGVRVALIITVKRKIPTKLYRLLMWWLGGFKASCRARNMRLHFKHPTSEAVIITLAGLDRNHVAQAQARLDTILDGQVISLNGKSVWPTALKMNANIKRCLNAIGVSFGVMIAFDCQSSRLRVIGQDDKFKGTAEAVTQLLQQLTLTSYRLPLDEDIDCQWALYGGVYALQARFGEINATLDRAPRCIRFHGSMDELAMAKRMMIGRKLLLDPRPDTLKPPDCIICFTEAEEPIRTSCGHIYCSQCFAAMCLAEKSTTKEFGIVCQGDSSTCSKILGLQEIQSSLSPEAFEELLQSSFDRFIQRDPERYRNCPTPECTQVYCLDDFGRDSPRLMTCAACLQSLCGRCCSSHPGQPCERYNYIPKQTMKKLGIHSCPNCKVPIQKYDGCNRVLCSRCGINICWVCFKGLASSKACYDHLKDAHNAIWAAVDG</sequence>
<dbReference type="PANTHER" id="PTHR22770">
    <property type="entry name" value="UBIQUITIN CONJUGATING ENZYME 7 INTERACTING PROTEIN-RELATED"/>
    <property type="match status" value="1"/>
</dbReference>
<name>A0A8K0WN32_9HYPO</name>
<accession>A0A8K0WN32</accession>
<keyword evidence="12" id="KW-1185">Reference proteome</keyword>
<feature type="domain" description="RING-type" evidence="10">
    <location>
        <begin position="497"/>
        <end position="699"/>
    </location>
</feature>
<dbReference type="AlphaFoldDB" id="A0A8K0WN32"/>
<evidence type="ECO:0000256" key="7">
    <source>
        <dbReference type="ARBA" id="ARBA00022833"/>
    </source>
</evidence>
<dbReference type="PANTHER" id="PTHR22770:SF13">
    <property type="entry name" value="RING-TYPE DOMAIN-CONTAINING PROTEIN"/>
    <property type="match status" value="1"/>
</dbReference>
<dbReference type="PROSITE" id="PS50089">
    <property type="entry name" value="ZF_RING_2"/>
    <property type="match status" value="1"/>
</dbReference>
<dbReference type="InterPro" id="IPR001841">
    <property type="entry name" value="Znf_RING"/>
</dbReference>
<dbReference type="InterPro" id="IPR013083">
    <property type="entry name" value="Znf_RING/FYVE/PHD"/>
</dbReference>
<dbReference type="InterPro" id="IPR051628">
    <property type="entry name" value="LUBAC_E3_Ligases"/>
</dbReference>
<evidence type="ECO:0000256" key="3">
    <source>
        <dbReference type="ARBA" id="ARBA00022723"/>
    </source>
</evidence>
<dbReference type="CDD" id="cd20335">
    <property type="entry name" value="BRcat_RBR"/>
    <property type="match status" value="1"/>
</dbReference>
<keyword evidence="3" id="KW-0479">Metal-binding</keyword>
<proteinExistence type="predicted"/>
<evidence type="ECO:0000256" key="8">
    <source>
        <dbReference type="PROSITE-ProRule" id="PRU00175"/>
    </source>
</evidence>
<evidence type="ECO:0000259" key="10">
    <source>
        <dbReference type="PROSITE" id="PS51873"/>
    </source>
</evidence>
<dbReference type="GO" id="GO:0097039">
    <property type="term" value="P:protein linear polyubiquitination"/>
    <property type="evidence" value="ECO:0007669"/>
    <property type="project" value="TreeGrafter"/>
</dbReference>
<keyword evidence="4" id="KW-0677">Repeat</keyword>
<evidence type="ECO:0000256" key="1">
    <source>
        <dbReference type="ARBA" id="ARBA00004906"/>
    </source>
</evidence>
<protein>
    <recommendedName>
        <fullName evidence="13">RING-type domain-containing protein</fullName>
    </recommendedName>
</protein>
<dbReference type="SUPFAM" id="SSF57850">
    <property type="entry name" value="RING/U-box"/>
    <property type="match status" value="2"/>
</dbReference>
<dbReference type="PROSITE" id="PS01286">
    <property type="entry name" value="FA58C_2"/>
    <property type="match status" value="1"/>
</dbReference>
<evidence type="ECO:0000256" key="2">
    <source>
        <dbReference type="ARBA" id="ARBA00022679"/>
    </source>
</evidence>
<dbReference type="GO" id="GO:0008270">
    <property type="term" value="F:zinc ion binding"/>
    <property type="evidence" value="ECO:0007669"/>
    <property type="project" value="UniProtKB-KW"/>
</dbReference>
<dbReference type="Gene3D" id="1.20.120.1750">
    <property type="match status" value="1"/>
</dbReference>
<dbReference type="EMBL" id="JAGPNK010000011">
    <property type="protein sequence ID" value="KAH7311454.1"/>
    <property type="molecule type" value="Genomic_DNA"/>
</dbReference>
<keyword evidence="5 8" id="KW-0863">Zinc-finger</keyword>
<evidence type="ECO:0000313" key="11">
    <source>
        <dbReference type="EMBL" id="KAH7311454.1"/>
    </source>
</evidence>
<dbReference type="GO" id="GO:0043130">
    <property type="term" value="F:ubiquitin binding"/>
    <property type="evidence" value="ECO:0007669"/>
    <property type="project" value="TreeGrafter"/>
</dbReference>
<evidence type="ECO:0008006" key="13">
    <source>
        <dbReference type="Google" id="ProtNLM"/>
    </source>
</evidence>
<dbReference type="InterPro" id="IPR000421">
    <property type="entry name" value="FA58C"/>
</dbReference>
<evidence type="ECO:0000256" key="5">
    <source>
        <dbReference type="ARBA" id="ARBA00022771"/>
    </source>
</evidence>
<dbReference type="Proteomes" id="UP000813444">
    <property type="component" value="Unassembled WGS sequence"/>
</dbReference>
<dbReference type="Pfam" id="PF01485">
    <property type="entry name" value="IBR"/>
    <property type="match status" value="1"/>
</dbReference>
<dbReference type="InterPro" id="IPR002867">
    <property type="entry name" value="IBR_dom"/>
</dbReference>
<dbReference type="OrthoDB" id="1431934at2759"/>
<evidence type="ECO:0000256" key="6">
    <source>
        <dbReference type="ARBA" id="ARBA00022786"/>
    </source>
</evidence>
<dbReference type="InterPro" id="IPR044066">
    <property type="entry name" value="TRIAD_supradom"/>
</dbReference>
<evidence type="ECO:0000256" key="4">
    <source>
        <dbReference type="ARBA" id="ARBA00022737"/>
    </source>
</evidence>
<keyword evidence="7" id="KW-0862">Zinc</keyword>
<organism evidence="11 12">
    <name type="scientific">Stachybotrys elegans</name>
    <dbReference type="NCBI Taxonomy" id="80388"/>
    <lineage>
        <taxon>Eukaryota</taxon>
        <taxon>Fungi</taxon>
        <taxon>Dikarya</taxon>
        <taxon>Ascomycota</taxon>
        <taxon>Pezizomycotina</taxon>
        <taxon>Sordariomycetes</taxon>
        <taxon>Hypocreomycetidae</taxon>
        <taxon>Hypocreales</taxon>
        <taxon>Stachybotryaceae</taxon>
        <taxon>Stachybotrys</taxon>
    </lineage>
</organism>
<keyword evidence="6" id="KW-0833">Ubl conjugation pathway</keyword>
<reference evidence="11" key="1">
    <citation type="journal article" date="2021" name="Nat. Commun.">
        <title>Genetic determinants of endophytism in the Arabidopsis root mycobiome.</title>
        <authorList>
            <person name="Mesny F."/>
            <person name="Miyauchi S."/>
            <person name="Thiergart T."/>
            <person name="Pickel B."/>
            <person name="Atanasova L."/>
            <person name="Karlsson M."/>
            <person name="Huettel B."/>
            <person name="Barry K.W."/>
            <person name="Haridas S."/>
            <person name="Chen C."/>
            <person name="Bauer D."/>
            <person name="Andreopoulos W."/>
            <person name="Pangilinan J."/>
            <person name="LaButti K."/>
            <person name="Riley R."/>
            <person name="Lipzen A."/>
            <person name="Clum A."/>
            <person name="Drula E."/>
            <person name="Henrissat B."/>
            <person name="Kohler A."/>
            <person name="Grigoriev I.V."/>
            <person name="Martin F.M."/>
            <person name="Hacquard S."/>
        </authorList>
    </citation>
    <scope>NUCLEOTIDE SEQUENCE</scope>
    <source>
        <strain evidence="11">MPI-CAGE-CH-0235</strain>
    </source>
</reference>
<comment type="pathway">
    <text evidence="1">Protein modification; protein ubiquitination.</text>
</comment>
<gene>
    <name evidence="11" type="ORF">B0I35DRAFT_481417</name>
</gene>
<dbReference type="Pfam" id="PF26200">
    <property type="entry name" value="Rcat_RNF216"/>
    <property type="match status" value="1"/>
</dbReference>
<dbReference type="Gene3D" id="3.30.40.10">
    <property type="entry name" value="Zinc/RING finger domain, C3HC4 (zinc finger)"/>
    <property type="match status" value="1"/>
</dbReference>
<dbReference type="GO" id="GO:0043161">
    <property type="term" value="P:proteasome-mediated ubiquitin-dependent protein catabolic process"/>
    <property type="evidence" value="ECO:0007669"/>
    <property type="project" value="TreeGrafter"/>
</dbReference>
<feature type="domain" description="RING-type" evidence="9">
    <location>
        <begin position="501"/>
        <end position="547"/>
    </location>
</feature>
<dbReference type="PROSITE" id="PS51873">
    <property type="entry name" value="TRIAD"/>
    <property type="match status" value="1"/>
</dbReference>